<organism evidence="2 3">
    <name type="scientific">Kyrpidia spormannii</name>
    <dbReference type="NCBI Taxonomy" id="2055160"/>
    <lineage>
        <taxon>Bacteria</taxon>
        <taxon>Bacillati</taxon>
        <taxon>Bacillota</taxon>
        <taxon>Bacilli</taxon>
        <taxon>Bacillales</taxon>
        <taxon>Alicyclobacillaceae</taxon>
        <taxon>Kyrpidia</taxon>
    </lineage>
</organism>
<reference evidence="2 3" key="1">
    <citation type="submission" date="2020-04" db="EMBL/GenBank/DDBJ databases">
        <authorList>
            <person name="Hogendoorn C."/>
        </authorList>
    </citation>
    <scope>NUCLEOTIDE SEQUENCE [LARGE SCALE GENOMIC DNA]</scope>
    <source>
        <strain evidence="2">COOX1</strain>
    </source>
</reference>
<dbReference type="EMBL" id="LR792683">
    <property type="protein sequence ID" value="CAB3393824.1"/>
    <property type="molecule type" value="Genomic_DNA"/>
</dbReference>
<accession>A0A6F9EBH3</accession>
<proteinExistence type="predicted"/>
<feature type="domain" description="Transposase putative helix-turn-helix" evidence="1">
    <location>
        <begin position="17"/>
        <end position="53"/>
    </location>
</feature>
<evidence type="ECO:0000259" key="1">
    <source>
        <dbReference type="Pfam" id="PF12323"/>
    </source>
</evidence>
<sequence length="55" mass="6555">MFAISADLVYHRNIKILRSFRFRLEPTTEQARSLTRYRGCARLIWNKTLALKTAR</sequence>
<dbReference type="InterPro" id="IPR021027">
    <property type="entry name" value="Transposase_put_HTH"/>
</dbReference>
<evidence type="ECO:0000313" key="2">
    <source>
        <dbReference type="EMBL" id="CAB3393824.1"/>
    </source>
</evidence>
<evidence type="ECO:0000313" key="3">
    <source>
        <dbReference type="Proteomes" id="UP000502196"/>
    </source>
</evidence>
<dbReference type="Pfam" id="PF12323">
    <property type="entry name" value="HTH_OrfB_IS605"/>
    <property type="match status" value="1"/>
</dbReference>
<dbReference type="AlphaFoldDB" id="A0A6F9EBH3"/>
<name>A0A6F9EBH3_9BACL</name>
<dbReference type="Proteomes" id="UP000502196">
    <property type="component" value="Chromosome"/>
</dbReference>
<gene>
    <name evidence="2" type="ORF">COOX1_2107</name>
</gene>
<protein>
    <recommendedName>
        <fullName evidence="1">Transposase putative helix-turn-helix domain-containing protein</fullName>
    </recommendedName>
</protein>
<dbReference type="RefSeq" id="WP_232059677.1">
    <property type="nucleotide sequence ID" value="NZ_CP047972.1"/>
</dbReference>